<keyword evidence="15" id="KW-1185">Reference proteome</keyword>
<dbReference type="EMBL" id="CACRXK020010325">
    <property type="protein sequence ID" value="CAB4019159.1"/>
    <property type="molecule type" value="Genomic_DNA"/>
</dbReference>
<keyword evidence="10" id="KW-0256">Endoplasmic reticulum</keyword>
<dbReference type="GO" id="GO:0031901">
    <property type="term" value="C:early endosome membrane"/>
    <property type="evidence" value="ECO:0007669"/>
    <property type="project" value="UniProtKB-SubCell"/>
</dbReference>
<dbReference type="PROSITE" id="PS50929">
    <property type="entry name" value="ABC_TM1F"/>
    <property type="match status" value="1"/>
</dbReference>
<dbReference type="Pfam" id="PF00664">
    <property type="entry name" value="ABC_membrane"/>
    <property type="match status" value="1"/>
</dbReference>
<evidence type="ECO:0000256" key="6">
    <source>
        <dbReference type="ARBA" id="ARBA00022448"/>
    </source>
</evidence>
<evidence type="ECO:0000313" key="15">
    <source>
        <dbReference type="Proteomes" id="UP001152795"/>
    </source>
</evidence>
<keyword evidence="12" id="KW-1133">Transmembrane helix</keyword>
<dbReference type="InterPro" id="IPR039421">
    <property type="entry name" value="Type_1_exporter"/>
</dbReference>
<keyword evidence="14" id="KW-0547">Nucleotide-binding</keyword>
<evidence type="ECO:0000256" key="5">
    <source>
        <dbReference type="ARBA" id="ARBA00004651"/>
    </source>
</evidence>
<keyword evidence="6" id="KW-0813">Transport</keyword>
<dbReference type="GO" id="GO:0015439">
    <property type="term" value="F:ABC-type heme transporter activity"/>
    <property type="evidence" value="ECO:0007669"/>
    <property type="project" value="TreeGrafter"/>
</dbReference>
<dbReference type="InterPro" id="IPR032410">
    <property type="entry name" value="ABCB6_N"/>
</dbReference>
<keyword evidence="8" id="KW-0812">Transmembrane</keyword>
<keyword evidence="14" id="KW-0067">ATP-binding</keyword>
<dbReference type="SUPFAM" id="SSF90123">
    <property type="entry name" value="ABC transporter transmembrane region"/>
    <property type="match status" value="1"/>
</dbReference>
<dbReference type="GO" id="GO:0005774">
    <property type="term" value="C:vacuolar membrane"/>
    <property type="evidence" value="ECO:0007669"/>
    <property type="project" value="TreeGrafter"/>
</dbReference>
<keyword evidence="7" id="KW-1003">Cell membrane</keyword>
<keyword evidence="13" id="KW-0472">Membrane</keyword>
<evidence type="ECO:0000256" key="8">
    <source>
        <dbReference type="ARBA" id="ARBA00022692"/>
    </source>
</evidence>
<evidence type="ECO:0000256" key="2">
    <source>
        <dbReference type="ARBA" id="ARBA00004225"/>
    </source>
</evidence>
<proteinExistence type="predicted"/>
<comment type="subcellular location">
    <subcellularLocation>
        <location evidence="5">Cell membrane</location>
        <topology evidence="5">Multi-pass membrane protein</topology>
    </subcellularLocation>
    <subcellularLocation>
        <location evidence="1">Early endosome membrane</location>
    </subcellularLocation>
    <subcellularLocation>
        <location evidence="4">Endoplasmic reticulum membrane</location>
        <topology evidence="4">Multi-pass membrane protein</topology>
    </subcellularLocation>
    <subcellularLocation>
        <location evidence="3">Endosome membrane</location>
        <topology evidence="3">Multi-pass membrane protein</topology>
    </subcellularLocation>
    <subcellularLocation>
        <location evidence="2">Mitochondrion membrane</location>
        <topology evidence="2">Multi-pass membrane protein</topology>
    </subcellularLocation>
</comment>
<reference evidence="14" key="1">
    <citation type="submission" date="2020-04" db="EMBL/GenBank/DDBJ databases">
        <authorList>
            <person name="Alioto T."/>
            <person name="Alioto T."/>
            <person name="Gomez Garrido J."/>
        </authorList>
    </citation>
    <scope>NUCLEOTIDE SEQUENCE</scope>
    <source>
        <strain evidence="14">A484AB</strain>
    </source>
</reference>
<evidence type="ECO:0000256" key="13">
    <source>
        <dbReference type="ARBA" id="ARBA00023136"/>
    </source>
</evidence>
<dbReference type="AlphaFoldDB" id="A0A7D9EWB5"/>
<name>A0A7D9EWB5_PARCT</name>
<evidence type="ECO:0000256" key="10">
    <source>
        <dbReference type="ARBA" id="ARBA00022824"/>
    </source>
</evidence>
<protein>
    <submittedName>
        <fullName evidence="14">ATP-binding cassette sub-family B member 6, mitochondrial</fullName>
    </submittedName>
</protein>
<keyword evidence="11" id="KW-1278">Translocase</keyword>
<evidence type="ECO:0000256" key="7">
    <source>
        <dbReference type="ARBA" id="ARBA00022475"/>
    </source>
</evidence>
<keyword evidence="9" id="KW-0967">Endosome</keyword>
<dbReference type="GO" id="GO:0020037">
    <property type="term" value="F:heme binding"/>
    <property type="evidence" value="ECO:0007669"/>
    <property type="project" value="TreeGrafter"/>
</dbReference>
<dbReference type="GO" id="GO:0031966">
    <property type="term" value="C:mitochondrial membrane"/>
    <property type="evidence" value="ECO:0007669"/>
    <property type="project" value="UniProtKB-SubCell"/>
</dbReference>
<evidence type="ECO:0000256" key="11">
    <source>
        <dbReference type="ARBA" id="ARBA00022967"/>
    </source>
</evidence>
<dbReference type="Pfam" id="PF16185">
    <property type="entry name" value="MTABC_N"/>
    <property type="match status" value="1"/>
</dbReference>
<dbReference type="Proteomes" id="UP001152795">
    <property type="component" value="Unassembled WGS sequence"/>
</dbReference>
<dbReference type="Gene3D" id="1.20.1560.10">
    <property type="entry name" value="ABC transporter type 1, transmembrane domain"/>
    <property type="match status" value="1"/>
</dbReference>
<dbReference type="GO" id="GO:0005524">
    <property type="term" value="F:ATP binding"/>
    <property type="evidence" value="ECO:0007669"/>
    <property type="project" value="UniProtKB-KW"/>
</dbReference>
<dbReference type="PANTHER" id="PTHR24221">
    <property type="entry name" value="ATP-BINDING CASSETTE SUB-FAMILY B"/>
    <property type="match status" value="1"/>
</dbReference>
<dbReference type="InterPro" id="IPR011527">
    <property type="entry name" value="ABC1_TM_dom"/>
</dbReference>
<evidence type="ECO:0000313" key="14">
    <source>
        <dbReference type="EMBL" id="CAB4019159.1"/>
    </source>
</evidence>
<dbReference type="InterPro" id="IPR036640">
    <property type="entry name" value="ABC1_TM_sf"/>
</dbReference>
<dbReference type="GO" id="GO:0005886">
    <property type="term" value="C:plasma membrane"/>
    <property type="evidence" value="ECO:0007669"/>
    <property type="project" value="UniProtKB-SubCell"/>
</dbReference>
<evidence type="ECO:0000256" key="1">
    <source>
        <dbReference type="ARBA" id="ARBA00004146"/>
    </source>
</evidence>
<gene>
    <name evidence="14" type="ORF">PACLA_8A014056</name>
</gene>
<evidence type="ECO:0000256" key="9">
    <source>
        <dbReference type="ARBA" id="ARBA00022753"/>
    </source>
</evidence>
<accession>A0A7D9EWB5</accession>
<sequence>MSCNSYCENGKTLAEDTTYDHGLPRCLFETVSSLVLLVLIILACLPQLLRIVYKRRMAKNRYMSVQDDFDQSIDATATDLLLNTDTSKSFSPKFLDDPAGFIYGENYRSSFLYTCQLFFHVCQVILPLLDLVVKGSMQSSRIQGVTIVGDILMFVAWFLAYFDTMIETQDRYIARLSHYSTPLLLFWGLMFVKNNLVLISWNNNEWWFQRKTSVEEAEFILFWLRYSFSALILLLGMKAPGLYRPNYQVSVDDGDVPGTPSTDDGTQTSTFKGVWKKIKVLWPFLWPNNRWLQLRVVLCFVLLGGGRVVNVFIPVVYRNIVNYFTPGKDGLEGKTNPVHLIIIYIVLRFLQGGGSGALGMLSNTRSFLWIKVQQYTSRAVQVRLFAHLHSLSLRWHLSRKTGEVLRIVDRGNTSINSLLSYLLFNIIPVIIDIIIAIVYFILAFNGYFGLIVFVTMGLYLAMTILITEWRTKYRREMNVKDNLTKAKAVDSLLNFETVKYYNAEDYEVGRYNDAIEGYQDSEWQSLASLNLLNVAQNFIVTIGLLTGTIYCGQLVIDGTLKVKNV</sequence>
<organism evidence="14 15">
    <name type="scientific">Paramuricea clavata</name>
    <name type="common">Red gorgonian</name>
    <name type="synonym">Violescent sea-whip</name>
    <dbReference type="NCBI Taxonomy" id="317549"/>
    <lineage>
        <taxon>Eukaryota</taxon>
        <taxon>Metazoa</taxon>
        <taxon>Cnidaria</taxon>
        <taxon>Anthozoa</taxon>
        <taxon>Octocorallia</taxon>
        <taxon>Malacalcyonacea</taxon>
        <taxon>Plexauridae</taxon>
        <taxon>Paramuricea</taxon>
    </lineage>
</organism>
<evidence type="ECO:0000256" key="12">
    <source>
        <dbReference type="ARBA" id="ARBA00022989"/>
    </source>
</evidence>
<dbReference type="PANTHER" id="PTHR24221:SF654">
    <property type="entry name" value="ATP-BINDING CASSETTE SUB-FAMILY B MEMBER 6"/>
    <property type="match status" value="1"/>
</dbReference>
<dbReference type="GO" id="GO:0005789">
    <property type="term" value="C:endoplasmic reticulum membrane"/>
    <property type="evidence" value="ECO:0007669"/>
    <property type="project" value="UniProtKB-SubCell"/>
</dbReference>
<evidence type="ECO:0000256" key="4">
    <source>
        <dbReference type="ARBA" id="ARBA00004477"/>
    </source>
</evidence>
<comment type="caution">
    <text evidence="14">The sequence shown here is derived from an EMBL/GenBank/DDBJ whole genome shotgun (WGS) entry which is preliminary data.</text>
</comment>
<dbReference type="OrthoDB" id="6500128at2759"/>
<evidence type="ECO:0000256" key="3">
    <source>
        <dbReference type="ARBA" id="ARBA00004337"/>
    </source>
</evidence>